<gene>
    <name evidence="2" type="primary">B1111C09.26</name>
</gene>
<accession>Q5ZCU3</accession>
<dbReference type="EMBL" id="AP003204">
    <property type="protein sequence ID" value="BAD61396.1"/>
    <property type="molecule type" value="Genomic_DNA"/>
</dbReference>
<dbReference type="AlphaFoldDB" id="Q5ZCU3"/>
<sequence>MGRPRCGTRRRSRRRRQHTVRRSETTARGGRRRQSRRRPRVHGGVVDAVAIWENQAKASVRQGMAMPTAVFARRSGDGSGSKRRPEAAKAPAARAVRGHGITAVVQGNKVDAGVELGTARLAVVAAQRGGVWRGDGMQLEARR</sequence>
<protein>
    <submittedName>
        <fullName evidence="2">Uncharacterized protein</fullName>
    </submittedName>
</protein>
<feature type="region of interest" description="Disordered" evidence="1">
    <location>
        <begin position="1"/>
        <end position="42"/>
    </location>
</feature>
<proteinExistence type="predicted"/>
<evidence type="ECO:0000313" key="2">
    <source>
        <dbReference type="EMBL" id="BAD61396.1"/>
    </source>
</evidence>
<reference evidence="2" key="1">
    <citation type="journal article" date="2002" name="Nature">
        <title>The genome sequence and structure of rice chromosome 1.</title>
        <authorList>
            <person name="Sasaki T."/>
            <person name="Matsumoto T."/>
            <person name="Yamamoto K."/>
            <person name="Sakata K."/>
            <person name="Baba T."/>
            <person name="Katayose Y."/>
            <person name="Wu J."/>
            <person name="Niimura Y."/>
            <person name="Cheng Z."/>
            <person name="Nagamura Y."/>
            <person name="Antonio B.A."/>
            <person name="Kanamori H."/>
            <person name="Hosokawa S."/>
            <person name="Masukawa M."/>
            <person name="Arikawa K."/>
            <person name="Chiden Y."/>
            <person name="Hayashi M."/>
            <person name="Okamoto M."/>
            <person name="Ando T."/>
            <person name="Aoki H."/>
            <person name="Arita K."/>
            <person name="Hamada M."/>
            <person name="Harada C."/>
            <person name="Hijishita S."/>
            <person name="Honda M."/>
            <person name="Ichikawa Y."/>
            <person name="Idonuma A."/>
            <person name="Iijima M."/>
            <person name="Ikeda M."/>
            <person name="Ikeno M."/>
            <person name="Itoh S."/>
            <person name="Itoh T."/>
            <person name="Itoh Y."/>
            <person name="Itoh Y."/>
            <person name="Iwabuchi A."/>
            <person name="Kamiya K."/>
            <person name="Karasawa W."/>
            <person name="Katagiri S."/>
            <person name="Kikuta A."/>
            <person name="Kobayashi N."/>
            <person name="Kono I."/>
            <person name="Machita K."/>
            <person name="Maehara T."/>
            <person name="Mizuno H."/>
            <person name="Mizubayashi T."/>
            <person name="Mukai Y."/>
            <person name="Nagasaki H."/>
            <person name="Nakashima M."/>
            <person name="Nakama Y."/>
            <person name="Nakamichi Y."/>
            <person name="Nakamura M."/>
            <person name="Namiki N."/>
            <person name="Negishi M."/>
            <person name="Ohta I."/>
            <person name="Ono N."/>
            <person name="Saji S."/>
            <person name="Sakai K."/>
            <person name="Shibata M."/>
            <person name="Shimokawa T."/>
            <person name="Shomura A."/>
            <person name="Song J."/>
            <person name="Takazaki Y."/>
            <person name="Terasawa K."/>
            <person name="Tsuji K."/>
            <person name="Waki K."/>
            <person name="Yamagata H."/>
            <person name="Yamane H."/>
            <person name="Yoshiki S."/>
            <person name="Yoshihara R."/>
            <person name="Yukawa K."/>
            <person name="Zhong H."/>
            <person name="Iwama H."/>
            <person name="Endo T."/>
            <person name="Ito H."/>
            <person name="Hahn J.H."/>
            <person name="Kim H.I."/>
            <person name="Eun M.Y."/>
            <person name="Yano M."/>
            <person name="Jiang J."/>
            <person name="Gojobori T."/>
        </authorList>
    </citation>
    <scope>NUCLEOTIDE SEQUENCE [LARGE SCALE GENOMIC DNA]</scope>
</reference>
<evidence type="ECO:0000256" key="1">
    <source>
        <dbReference type="SAM" id="MobiDB-lite"/>
    </source>
</evidence>
<name>Q5ZCU3_ORYSJ</name>
<feature type="region of interest" description="Disordered" evidence="1">
    <location>
        <begin position="72"/>
        <end position="94"/>
    </location>
</feature>
<dbReference type="Proteomes" id="UP000817658">
    <property type="component" value="Chromosome 1"/>
</dbReference>
<organism evidence="2">
    <name type="scientific">Oryza sativa subsp. japonica</name>
    <name type="common">Rice</name>
    <dbReference type="NCBI Taxonomy" id="39947"/>
    <lineage>
        <taxon>Eukaryota</taxon>
        <taxon>Viridiplantae</taxon>
        <taxon>Streptophyta</taxon>
        <taxon>Embryophyta</taxon>
        <taxon>Tracheophyta</taxon>
        <taxon>Spermatophyta</taxon>
        <taxon>Magnoliopsida</taxon>
        <taxon>Liliopsida</taxon>
        <taxon>Poales</taxon>
        <taxon>Poaceae</taxon>
        <taxon>BOP clade</taxon>
        <taxon>Oryzoideae</taxon>
        <taxon>Oryzeae</taxon>
        <taxon>Oryzinae</taxon>
        <taxon>Oryza</taxon>
        <taxon>Oryza sativa</taxon>
    </lineage>
</organism>
<feature type="compositionally biased region" description="Basic residues" evidence="1">
    <location>
        <begin position="29"/>
        <end position="41"/>
    </location>
</feature>
<feature type="compositionally biased region" description="Basic residues" evidence="1">
    <location>
        <begin position="1"/>
        <end position="20"/>
    </location>
</feature>